<name>A0ABU5RP43_9PSEU</name>
<proteinExistence type="predicted"/>
<dbReference type="RefSeq" id="WP_323336491.1">
    <property type="nucleotide sequence ID" value="NZ_JAYFSI010000018.1"/>
</dbReference>
<organism evidence="1 2">
    <name type="scientific">Amycolatopsis heterodermiae</name>
    <dbReference type="NCBI Taxonomy" id="3110235"/>
    <lineage>
        <taxon>Bacteria</taxon>
        <taxon>Bacillati</taxon>
        <taxon>Actinomycetota</taxon>
        <taxon>Actinomycetes</taxon>
        <taxon>Pseudonocardiales</taxon>
        <taxon>Pseudonocardiaceae</taxon>
        <taxon>Amycolatopsis</taxon>
    </lineage>
</organism>
<dbReference type="EMBL" id="JAYFSI010000018">
    <property type="protein sequence ID" value="MEA5366906.1"/>
    <property type="molecule type" value="Genomic_DNA"/>
</dbReference>
<keyword evidence="2" id="KW-1185">Reference proteome</keyword>
<gene>
    <name evidence="1" type="ORF">VA596_45765</name>
</gene>
<accession>A0ABU5RP43</accession>
<reference evidence="1 2" key="1">
    <citation type="submission" date="2023-12" db="EMBL/GenBank/DDBJ databases">
        <title>Amycolatopsis sp. V23-08.</title>
        <authorList>
            <person name="Somphong A."/>
        </authorList>
    </citation>
    <scope>NUCLEOTIDE SEQUENCE [LARGE SCALE GENOMIC DNA]</scope>
    <source>
        <strain evidence="1 2">V23-08</strain>
    </source>
</reference>
<evidence type="ECO:0000313" key="2">
    <source>
        <dbReference type="Proteomes" id="UP001304298"/>
    </source>
</evidence>
<comment type="caution">
    <text evidence="1">The sequence shown here is derived from an EMBL/GenBank/DDBJ whole genome shotgun (WGS) entry which is preliminary data.</text>
</comment>
<protein>
    <submittedName>
        <fullName evidence="1">Uncharacterized protein</fullName>
    </submittedName>
</protein>
<sequence>MEHHEPAPRHRRRRSNRAVRAALDEARAAGLVQRHLLKLHHLAAQSRRCPAGPPDADEREAA</sequence>
<dbReference type="Proteomes" id="UP001304298">
    <property type="component" value="Unassembled WGS sequence"/>
</dbReference>
<evidence type="ECO:0000313" key="1">
    <source>
        <dbReference type="EMBL" id="MEA5366906.1"/>
    </source>
</evidence>